<dbReference type="InterPro" id="IPR032687">
    <property type="entry name" value="AraC-type_N"/>
</dbReference>
<dbReference type="Gene3D" id="1.10.10.60">
    <property type="entry name" value="Homeodomain-like"/>
    <property type="match status" value="1"/>
</dbReference>
<evidence type="ECO:0000256" key="3">
    <source>
        <dbReference type="ARBA" id="ARBA00023163"/>
    </source>
</evidence>
<dbReference type="Pfam" id="PF12625">
    <property type="entry name" value="Arabinose_bd"/>
    <property type="match status" value="1"/>
</dbReference>
<evidence type="ECO:0000256" key="2">
    <source>
        <dbReference type="ARBA" id="ARBA00023125"/>
    </source>
</evidence>
<evidence type="ECO:0000313" key="5">
    <source>
        <dbReference type="EMBL" id="GAA3935941.1"/>
    </source>
</evidence>
<organism evidence="5 6">
    <name type="scientific">Litoribacillus peritrichatus</name>
    <dbReference type="NCBI Taxonomy" id="718191"/>
    <lineage>
        <taxon>Bacteria</taxon>
        <taxon>Pseudomonadati</taxon>
        <taxon>Pseudomonadota</taxon>
        <taxon>Gammaproteobacteria</taxon>
        <taxon>Oceanospirillales</taxon>
        <taxon>Oceanospirillaceae</taxon>
        <taxon>Litoribacillus</taxon>
    </lineage>
</organism>
<evidence type="ECO:0000259" key="4">
    <source>
        <dbReference type="PROSITE" id="PS01124"/>
    </source>
</evidence>
<reference evidence="6" key="1">
    <citation type="journal article" date="2019" name="Int. J. Syst. Evol. Microbiol.">
        <title>The Global Catalogue of Microorganisms (GCM) 10K type strain sequencing project: providing services to taxonomists for standard genome sequencing and annotation.</title>
        <authorList>
            <consortium name="The Broad Institute Genomics Platform"/>
            <consortium name="The Broad Institute Genome Sequencing Center for Infectious Disease"/>
            <person name="Wu L."/>
            <person name="Ma J."/>
        </authorList>
    </citation>
    <scope>NUCLEOTIDE SEQUENCE [LARGE SCALE GENOMIC DNA]</scope>
    <source>
        <strain evidence="6">JCM 17551</strain>
    </source>
</reference>
<dbReference type="Pfam" id="PF12833">
    <property type="entry name" value="HTH_18"/>
    <property type="match status" value="1"/>
</dbReference>
<accession>A0ABP7N501</accession>
<dbReference type="InterPro" id="IPR009057">
    <property type="entry name" value="Homeodomain-like_sf"/>
</dbReference>
<gene>
    <name evidence="5" type="ORF">GCM10022277_35530</name>
</gene>
<sequence>MDAPYINASFLRGFSALVIAKGGNPLSLYESVGLDKEIFIEESLQPEKVKSLLIPFDKFVYLLETTAKELNYPDVAIQLARQQDMMILAPLGPMLNRCNNVAEALTTIIKYLKILVSGYQVEVINQHDCVTLTFNVDLPHIQEMVQYQDYAMASAMNIIFGMLGKSYPIRGCYFLRSERDQHRISEYARYFGCPVAFNCRSLSITADQSILLEDVNSLIKQINTRVNKALSSYSQTIVEKVTQVISFSLANGTTNIQDIASSMHCSQRTLQRKLQEHNTSFSALLDSVRFNMANQYLKNTYYRLTDIAMLLGYSNLSSFSRSYHRWSGVYPKEVQKRMKNAADSKTNKP</sequence>
<proteinExistence type="predicted"/>
<name>A0ABP7N501_9GAMM</name>
<keyword evidence="1" id="KW-0805">Transcription regulation</keyword>
<keyword evidence="3" id="KW-0804">Transcription</keyword>
<dbReference type="PANTHER" id="PTHR47894:SF4">
    <property type="entry name" value="HTH-TYPE TRANSCRIPTIONAL REGULATOR GADX"/>
    <property type="match status" value="1"/>
</dbReference>
<dbReference type="PROSITE" id="PS01124">
    <property type="entry name" value="HTH_ARAC_FAMILY_2"/>
    <property type="match status" value="1"/>
</dbReference>
<comment type="caution">
    <text evidence="5">The sequence shown here is derived from an EMBL/GenBank/DDBJ whole genome shotgun (WGS) entry which is preliminary data.</text>
</comment>
<dbReference type="InterPro" id="IPR018060">
    <property type="entry name" value="HTH_AraC"/>
</dbReference>
<dbReference type="PANTHER" id="PTHR47894">
    <property type="entry name" value="HTH-TYPE TRANSCRIPTIONAL REGULATOR GADX"/>
    <property type="match status" value="1"/>
</dbReference>
<evidence type="ECO:0000256" key="1">
    <source>
        <dbReference type="ARBA" id="ARBA00023015"/>
    </source>
</evidence>
<keyword evidence="2" id="KW-0238">DNA-binding</keyword>
<dbReference type="EMBL" id="BAABBN010000012">
    <property type="protein sequence ID" value="GAA3935941.1"/>
    <property type="molecule type" value="Genomic_DNA"/>
</dbReference>
<dbReference type="Proteomes" id="UP001501565">
    <property type="component" value="Unassembled WGS sequence"/>
</dbReference>
<keyword evidence="6" id="KW-1185">Reference proteome</keyword>
<dbReference type="SMART" id="SM00342">
    <property type="entry name" value="HTH_ARAC"/>
    <property type="match status" value="1"/>
</dbReference>
<feature type="domain" description="HTH araC/xylS-type" evidence="4">
    <location>
        <begin position="239"/>
        <end position="337"/>
    </location>
</feature>
<protein>
    <submittedName>
        <fullName evidence="5">AraC family transcriptional regulator</fullName>
    </submittedName>
</protein>
<evidence type="ECO:0000313" key="6">
    <source>
        <dbReference type="Proteomes" id="UP001501565"/>
    </source>
</evidence>
<dbReference type="SUPFAM" id="SSF46689">
    <property type="entry name" value="Homeodomain-like"/>
    <property type="match status" value="1"/>
</dbReference>
<dbReference type="RefSeq" id="WP_344799951.1">
    <property type="nucleotide sequence ID" value="NZ_BAABBN010000012.1"/>
</dbReference>